<name>A0ABM1T4Q2_LIMPO</name>
<dbReference type="InterPro" id="IPR053257">
    <property type="entry name" value="Cu-only_SOD"/>
</dbReference>
<dbReference type="PANTHER" id="PTHR20910">
    <property type="entry name" value="AGAP001623-PA"/>
    <property type="match status" value="1"/>
</dbReference>
<proteinExistence type="predicted"/>
<feature type="chain" id="PRO_5045588146" evidence="1">
    <location>
        <begin position="23"/>
        <end position="610"/>
    </location>
</feature>
<protein>
    <submittedName>
        <fullName evidence="3">Uncharacterized protein LOC106467046</fullName>
    </submittedName>
</protein>
<keyword evidence="1" id="KW-0732">Signal</keyword>
<dbReference type="RefSeq" id="XP_022250858.1">
    <property type="nucleotide sequence ID" value="XM_022395150.1"/>
</dbReference>
<gene>
    <name evidence="3" type="primary">LOC106467046</name>
</gene>
<dbReference type="GeneID" id="106467046"/>
<organism evidence="2 3">
    <name type="scientific">Limulus polyphemus</name>
    <name type="common">Atlantic horseshoe crab</name>
    <dbReference type="NCBI Taxonomy" id="6850"/>
    <lineage>
        <taxon>Eukaryota</taxon>
        <taxon>Metazoa</taxon>
        <taxon>Ecdysozoa</taxon>
        <taxon>Arthropoda</taxon>
        <taxon>Chelicerata</taxon>
        <taxon>Merostomata</taxon>
        <taxon>Xiphosura</taxon>
        <taxon>Limulidae</taxon>
        <taxon>Limulus</taxon>
    </lineage>
</organism>
<dbReference type="Gene3D" id="2.60.40.200">
    <property type="entry name" value="Superoxide dismutase, copper/zinc binding domain"/>
    <property type="match status" value="3"/>
</dbReference>
<dbReference type="InterPro" id="IPR036423">
    <property type="entry name" value="SOD-like_Cu/Zn_dom_sf"/>
</dbReference>
<evidence type="ECO:0000313" key="3">
    <source>
        <dbReference type="RefSeq" id="XP_022250858.1"/>
    </source>
</evidence>
<accession>A0ABM1T4Q2</accession>
<dbReference type="SUPFAM" id="SSF49329">
    <property type="entry name" value="Cu,Zn superoxide dismutase-like"/>
    <property type="match status" value="3"/>
</dbReference>
<sequence length="610" mass="66832">MNKLEFSSSLLICCLLFTSAICQETSKDGLVAVIDSGGIRGNVEFLHANDSEKGVLIRVNLRGGRYSERFRWKIHELPAFSASKDPCKENKLGKVYADLATVHGQLTSGEGTIVVSNLKLSGPESILGRTLVLRGTETGRSVCAVIQSRARIRTFYSKLHSPVAGKAVFRQSGQDTGFFTHLYFTNGTKKDTIHRWALLQTDTLSESIQNELNRCVNLYGAVPLIQGSDVVAVGKEPTSLSSNSYFVLQNLPPLEKLIGGLHFVIYSSSNPAEILTCAPVLSVEPKVAVATFKKEVTGQVTFRQESPFDPTLVVVDFNSLQQRAYSYGIDDYPLIFRWDTPDQCPNIKGTIYNPFKAEPYAVPEPGEGSVDLFAVGDLSGKYGTLKNKKQLFQQVRDVSLSLFGIHSVVGRALVIYKPNGEPLTCANIELTEKPLITAYSTFDTPIQGQVIFKQDAADPTADTSVYIELSYPAGTQNVVDKTYNHPWYVHLSPVPTGSGYSVTQCGVAGPRYNPYNVNTEGSYPCHCSDKSPSRCELGDTSGKLGYLNIPVFKISKDDKPVLAKYFFTDPNLPLAGPTSIIGRSLVVYNPDFGNDRMVCSNIIQHGVTKK</sequence>
<evidence type="ECO:0000313" key="2">
    <source>
        <dbReference type="Proteomes" id="UP000694941"/>
    </source>
</evidence>
<reference evidence="3" key="1">
    <citation type="submission" date="2025-08" db="UniProtKB">
        <authorList>
            <consortium name="RefSeq"/>
        </authorList>
    </citation>
    <scope>IDENTIFICATION</scope>
    <source>
        <tissue evidence="3">Muscle</tissue>
    </source>
</reference>
<feature type="signal peptide" evidence="1">
    <location>
        <begin position="1"/>
        <end position="22"/>
    </location>
</feature>
<evidence type="ECO:0000256" key="1">
    <source>
        <dbReference type="SAM" id="SignalP"/>
    </source>
</evidence>
<dbReference type="Proteomes" id="UP000694941">
    <property type="component" value="Unplaced"/>
</dbReference>
<keyword evidence="2" id="KW-1185">Reference proteome</keyword>
<dbReference type="PANTHER" id="PTHR20910:SF1">
    <property type="entry name" value="SUPEROXIDE DISMUTASE COPPER_ZINC BINDING DOMAIN-CONTAINING PROTEIN"/>
    <property type="match status" value="1"/>
</dbReference>